<proteinExistence type="predicted"/>
<dbReference type="Proteomes" id="UP000774570">
    <property type="component" value="Unassembled WGS sequence"/>
</dbReference>
<gene>
    <name evidence="1" type="ORF">K1Y72_24455</name>
</gene>
<reference evidence="1 2" key="1">
    <citation type="submission" date="2021-07" db="EMBL/GenBank/DDBJ databases">
        <title>Actinomadura sp. PM05-2 isolated from lichen.</title>
        <authorList>
            <person name="Somphong A."/>
            <person name="Phongsopitanun W."/>
            <person name="Tanasupawat S."/>
            <person name="Peongsungnone V."/>
        </authorList>
    </citation>
    <scope>NUCLEOTIDE SEQUENCE [LARGE SCALE GENOMIC DNA]</scope>
    <source>
        <strain evidence="1 2">PM05-2</strain>
    </source>
</reference>
<dbReference type="RefSeq" id="WP_220168786.1">
    <property type="nucleotide sequence ID" value="NZ_JAIBOA010000016.1"/>
</dbReference>
<evidence type="ECO:0000313" key="2">
    <source>
        <dbReference type="Proteomes" id="UP000774570"/>
    </source>
</evidence>
<protein>
    <submittedName>
        <fullName evidence="1">Uncharacterized protein</fullName>
    </submittedName>
</protein>
<organism evidence="1 2">
    <name type="scientific">Actinomadura parmotrematis</name>
    <dbReference type="NCBI Taxonomy" id="2864039"/>
    <lineage>
        <taxon>Bacteria</taxon>
        <taxon>Bacillati</taxon>
        <taxon>Actinomycetota</taxon>
        <taxon>Actinomycetes</taxon>
        <taxon>Streptosporangiales</taxon>
        <taxon>Thermomonosporaceae</taxon>
        <taxon>Actinomadura</taxon>
    </lineage>
</organism>
<accession>A0ABS7FYN9</accession>
<keyword evidence="2" id="KW-1185">Reference proteome</keyword>
<name>A0ABS7FYN9_9ACTN</name>
<comment type="caution">
    <text evidence="1">The sequence shown here is derived from an EMBL/GenBank/DDBJ whole genome shotgun (WGS) entry which is preliminary data.</text>
</comment>
<evidence type="ECO:0000313" key="1">
    <source>
        <dbReference type="EMBL" id="MBW8485555.1"/>
    </source>
</evidence>
<sequence>MFERAYRDGRVVTERPDDPRLINLATMLSSDIGGWGVPLLEALDLVERARAGHDSGEWTANATSARYRPDGVTVTDLGPKPQRVRYSLDEVHQALLEYWEFLFPESGGRRKAVEEWAYWYEREHPGADHPHPCLDHLPL</sequence>
<dbReference type="EMBL" id="JAIBOA010000016">
    <property type="protein sequence ID" value="MBW8485555.1"/>
    <property type="molecule type" value="Genomic_DNA"/>
</dbReference>